<evidence type="ECO:0000313" key="2">
    <source>
        <dbReference type="Proteomes" id="UP000446866"/>
    </source>
</evidence>
<dbReference type="Pfam" id="PF02597">
    <property type="entry name" value="ThiS"/>
    <property type="match status" value="1"/>
</dbReference>
<dbReference type="CDD" id="cd00565">
    <property type="entry name" value="Ubl_ThiS"/>
    <property type="match status" value="1"/>
</dbReference>
<proteinExistence type="predicted"/>
<organism evidence="1 2">
    <name type="scientific">Anaerotruncus colihominis</name>
    <dbReference type="NCBI Taxonomy" id="169435"/>
    <lineage>
        <taxon>Bacteria</taxon>
        <taxon>Bacillati</taxon>
        <taxon>Bacillota</taxon>
        <taxon>Clostridia</taxon>
        <taxon>Eubacteriales</taxon>
        <taxon>Oscillospiraceae</taxon>
        <taxon>Anaerotruncus</taxon>
    </lineage>
</organism>
<sequence>MVRINGIDVNAAGKSLAAYIDENDYPRMRIAVERNGKIVPKARYEETILTDGDKIEIVSFVGGG</sequence>
<dbReference type="AlphaFoldDB" id="A0A845QIM9"/>
<dbReference type="InterPro" id="IPR016155">
    <property type="entry name" value="Mopterin_synth/thiamin_S_b"/>
</dbReference>
<dbReference type="PANTHER" id="PTHR34472:SF1">
    <property type="entry name" value="SULFUR CARRIER PROTEIN THIS"/>
    <property type="match status" value="1"/>
</dbReference>
<dbReference type="SUPFAM" id="SSF54285">
    <property type="entry name" value="MoaD/ThiS"/>
    <property type="match status" value="1"/>
</dbReference>
<protein>
    <submittedName>
        <fullName evidence="1">Sulfur carrier protein ThiS</fullName>
    </submittedName>
</protein>
<gene>
    <name evidence="1" type="primary">thiS</name>
    <name evidence="1" type="ORF">D0435_02960</name>
</gene>
<name>A0A845QIM9_9FIRM</name>
<evidence type="ECO:0000313" key="1">
    <source>
        <dbReference type="EMBL" id="NBH60633.1"/>
    </source>
</evidence>
<dbReference type="NCBIfam" id="TIGR01683">
    <property type="entry name" value="thiS"/>
    <property type="match status" value="1"/>
</dbReference>
<comment type="caution">
    <text evidence="1">The sequence shown here is derived from an EMBL/GenBank/DDBJ whole genome shotgun (WGS) entry which is preliminary data.</text>
</comment>
<dbReference type="InterPro" id="IPR012675">
    <property type="entry name" value="Beta-grasp_dom_sf"/>
</dbReference>
<dbReference type="Gene3D" id="3.10.20.30">
    <property type="match status" value="1"/>
</dbReference>
<keyword evidence="2" id="KW-1185">Reference proteome</keyword>
<dbReference type="PANTHER" id="PTHR34472">
    <property type="entry name" value="SULFUR CARRIER PROTEIN THIS"/>
    <property type="match status" value="1"/>
</dbReference>
<dbReference type="EMBL" id="QXWK01000004">
    <property type="protein sequence ID" value="NBH60633.1"/>
    <property type="molecule type" value="Genomic_DNA"/>
</dbReference>
<reference evidence="1 2" key="1">
    <citation type="submission" date="2018-08" db="EMBL/GenBank/DDBJ databases">
        <title>Murine metabolic-syndrome-specific gut microbial biobank.</title>
        <authorList>
            <person name="Liu C."/>
        </authorList>
    </citation>
    <scope>NUCLEOTIDE SEQUENCE [LARGE SCALE GENOMIC DNA]</scope>
    <source>
        <strain evidence="1 2">28</strain>
    </source>
</reference>
<dbReference type="Proteomes" id="UP000446866">
    <property type="component" value="Unassembled WGS sequence"/>
</dbReference>
<dbReference type="InterPro" id="IPR010035">
    <property type="entry name" value="Thi_S"/>
</dbReference>
<dbReference type="RefSeq" id="WP_160200933.1">
    <property type="nucleotide sequence ID" value="NZ_QXWK01000004.1"/>
</dbReference>
<dbReference type="InterPro" id="IPR003749">
    <property type="entry name" value="ThiS/MoaD-like"/>
</dbReference>
<accession>A0A845QIM9</accession>